<accession>A0A5N3UTH7</accession>
<keyword evidence="1" id="KW-0521">NADP</keyword>
<evidence type="ECO:0000313" key="9">
    <source>
        <dbReference type="Proteomes" id="UP000326062"/>
    </source>
</evidence>
<comment type="caution">
    <text evidence="8">The sequence shown here is derived from an EMBL/GenBank/DDBJ whole genome shotgun (WGS) entry which is preliminary data.</text>
</comment>
<dbReference type="FunFam" id="3.90.180.10:FF:000072">
    <property type="entry name" value="Crystallin zeta"/>
    <property type="match status" value="1"/>
</dbReference>
<evidence type="ECO:0000256" key="2">
    <source>
        <dbReference type="ARBA" id="ARBA00038919"/>
    </source>
</evidence>
<keyword evidence="9" id="KW-1185">Reference proteome</keyword>
<dbReference type="Proteomes" id="UP000326062">
    <property type="component" value="Unassembled WGS sequence"/>
</dbReference>
<dbReference type="GO" id="GO:0005829">
    <property type="term" value="C:cytosol"/>
    <property type="evidence" value="ECO:0007669"/>
    <property type="project" value="TreeGrafter"/>
</dbReference>
<evidence type="ECO:0000313" key="8">
    <source>
        <dbReference type="EMBL" id="KAB0340110.1"/>
    </source>
</evidence>
<evidence type="ECO:0000256" key="4">
    <source>
        <dbReference type="ARBA" id="ARBA00042763"/>
    </source>
</evidence>
<dbReference type="Gene3D" id="3.40.50.720">
    <property type="entry name" value="NAD(P)-binding Rossmann-like Domain"/>
    <property type="match status" value="1"/>
</dbReference>
<dbReference type="PANTHER" id="PTHR44154">
    <property type="entry name" value="QUINONE OXIDOREDUCTASE"/>
    <property type="match status" value="1"/>
</dbReference>
<evidence type="ECO:0000256" key="5">
    <source>
        <dbReference type="ARBA" id="ARBA00043088"/>
    </source>
</evidence>
<dbReference type="EC" id="1.6.5.5" evidence="2"/>
<dbReference type="AlphaFoldDB" id="A0A5N3UTH7"/>
<protein>
    <recommendedName>
        <fullName evidence="3">Quinone oxidoreductase</fullName>
        <ecNumber evidence="2">1.6.5.5</ecNumber>
    </recommendedName>
    <alternativeName>
        <fullName evidence="5">NADPH:quinone reductase</fullName>
    </alternativeName>
    <alternativeName>
        <fullName evidence="4">Zeta-crystallin</fullName>
    </alternativeName>
</protein>
<evidence type="ECO:0000256" key="6">
    <source>
        <dbReference type="ARBA" id="ARBA00048980"/>
    </source>
</evidence>
<dbReference type="GO" id="GO:0003960">
    <property type="term" value="F:quinone reductase (NADPH) activity"/>
    <property type="evidence" value="ECO:0007669"/>
    <property type="project" value="UniProtKB-EC"/>
</dbReference>
<evidence type="ECO:0000256" key="1">
    <source>
        <dbReference type="ARBA" id="ARBA00022857"/>
    </source>
</evidence>
<name>A0A5N3UTH7_MUNRE</name>
<dbReference type="EMBL" id="VCEB01004939">
    <property type="protein sequence ID" value="KAB0340110.1"/>
    <property type="molecule type" value="Genomic_DNA"/>
</dbReference>
<dbReference type="PANTHER" id="PTHR44154:SF1">
    <property type="entry name" value="QUINONE OXIDOREDUCTASE"/>
    <property type="match status" value="1"/>
</dbReference>
<reference evidence="8 9" key="1">
    <citation type="submission" date="2019-06" db="EMBL/GenBank/DDBJ databases">
        <title>Discovery of a novel chromosome fission-fusion reversal in muntjac.</title>
        <authorList>
            <person name="Mudd A.B."/>
            <person name="Bredeson J.V."/>
            <person name="Baum R."/>
            <person name="Hockemeyer D."/>
            <person name="Rokhsar D.S."/>
        </authorList>
    </citation>
    <scope>NUCLEOTIDE SEQUENCE [LARGE SCALE GENOMIC DNA]</scope>
    <source>
        <strain evidence="8">UCam_UCB_Mr</strain>
        <tissue evidence="8">Fibroblast cell line</tissue>
    </source>
</reference>
<dbReference type="InterPro" id="IPR036291">
    <property type="entry name" value="NAD(P)-bd_dom_sf"/>
</dbReference>
<dbReference type="InterPro" id="IPR051603">
    <property type="entry name" value="Zinc-ADH_QOR/CCCR"/>
</dbReference>
<feature type="domain" description="Alcohol dehydrogenase-like C-terminal" evidence="7">
    <location>
        <begin position="80"/>
        <end position="190"/>
    </location>
</feature>
<feature type="non-terminal residue" evidence="8">
    <location>
        <position position="1"/>
    </location>
</feature>
<dbReference type="GO" id="GO:0070402">
    <property type="term" value="F:NADPH binding"/>
    <property type="evidence" value="ECO:0007669"/>
    <property type="project" value="TreeGrafter"/>
</dbReference>
<comment type="catalytic activity">
    <reaction evidence="6">
        <text>2 a quinone + NADPH + H(+) = 2 a 1,4-benzosemiquinone + NADP(+)</text>
        <dbReference type="Rhea" id="RHEA:14269"/>
        <dbReference type="ChEBI" id="CHEBI:15378"/>
        <dbReference type="ChEBI" id="CHEBI:57783"/>
        <dbReference type="ChEBI" id="CHEBI:58349"/>
        <dbReference type="ChEBI" id="CHEBI:132124"/>
        <dbReference type="ChEBI" id="CHEBI:134225"/>
        <dbReference type="EC" id="1.6.5.5"/>
    </reaction>
</comment>
<dbReference type="InterPro" id="IPR013149">
    <property type="entry name" value="ADH-like_C"/>
</dbReference>
<dbReference type="SUPFAM" id="SSF51735">
    <property type="entry name" value="NAD(P)-binding Rossmann-fold domains"/>
    <property type="match status" value="1"/>
</dbReference>
<evidence type="ECO:0000259" key="7">
    <source>
        <dbReference type="Pfam" id="PF00107"/>
    </source>
</evidence>
<proteinExistence type="predicted"/>
<evidence type="ECO:0000256" key="3">
    <source>
        <dbReference type="ARBA" id="ARBA00039192"/>
    </source>
</evidence>
<gene>
    <name evidence="8" type="ORF">FD755_024797</name>
</gene>
<dbReference type="GO" id="GO:0003730">
    <property type="term" value="F:mRNA 3'-UTR binding"/>
    <property type="evidence" value="ECO:0007669"/>
    <property type="project" value="TreeGrafter"/>
</dbReference>
<sequence length="250" mass="27364">FRQSKVLKLQLDVAVPILKNHQVTFTTRTISGGYAEYALAAHHTVHMLPQKTGLQTRSCHQHLMFYCLSSLCCGASGGAGRAAGQMVRAYGLKILGTATTEEGQMFVLQNGAHEMFNHKEANYIDKTKKSVGEKRVDVIIEMFANVKLSEDLIFLSQGGPVIVFGSMTKESSIKGVAPLHPPRRNFSIIGPQYSLEKVAQAHEDIIHSSGATGKMILLLKSLILSLISCVIKKFLTLVLCTFHLLSLAII</sequence>
<dbReference type="FunFam" id="3.40.50.720:FF:000244">
    <property type="entry name" value="quinone oxidoreductase"/>
    <property type="match status" value="1"/>
</dbReference>
<dbReference type="Pfam" id="PF00107">
    <property type="entry name" value="ADH_zinc_N"/>
    <property type="match status" value="1"/>
</dbReference>
<organism evidence="8 9">
    <name type="scientific">Muntiacus reevesi</name>
    <name type="common">Reeves' muntjac</name>
    <name type="synonym">Cervus reevesi</name>
    <dbReference type="NCBI Taxonomy" id="9886"/>
    <lineage>
        <taxon>Eukaryota</taxon>
        <taxon>Metazoa</taxon>
        <taxon>Chordata</taxon>
        <taxon>Craniata</taxon>
        <taxon>Vertebrata</taxon>
        <taxon>Euteleostomi</taxon>
        <taxon>Mammalia</taxon>
        <taxon>Eutheria</taxon>
        <taxon>Laurasiatheria</taxon>
        <taxon>Artiodactyla</taxon>
        <taxon>Ruminantia</taxon>
        <taxon>Pecora</taxon>
        <taxon>Cervidae</taxon>
        <taxon>Muntiacinae</taxon>
        <taxon>Muntiacus</taxon>
    </lineage>
</organism>